<gene>
    <name evidence="2" type="ORF">GN958_ATG05940</name>
    <name evidence="1" type="ORF">GN958_ATG11950</name>
</gene>
<protein>
    <submittedName>
        <fullName evidence="1">Uncharacterized protein</fullName>
    </submittedName>
</protein>
<dbReference type="Proteomes" id="UP000704712">
    <property type="component" value="Unassembled WGS sequence"/>
</dbReference>
<proteinExistence type="predicted"/>
<comment type="caution">
    <text evidence="1">The sequence shown here is derived from an EMBL/GenBank/DDBJ whole genome shotgun (WGS) entry which is preliminary data.</text>
</comment>
<organism evidence="1 3">
    <name type="scientific">Phytophthora infestans</name>
    <name type="common">Potato late blight agent</name>
    <name type="synonym">Botrytis infestans</name>
    <dbReference type="NCBI Taxonomy" id="4787"/>
    <lineage>
        <taxon>Eukaryota</taxon>
        <taxon>Sar</taxon>
        <taxon>Stramenopiles</taxon>
        <taxon>Oomycota</taxon>
        <taxon>Peronosporomycetes</taxon>
        <taxon>Peronosporales</taxon>
        <taxon>Peronosporaceae</taxon>
        <taxon>Phytophthora</taxon>
    </lineage>
</organism>
<accession>A0A8S9UEP8</accession>
<evidence type="ECO:0000313" key="1">
    <source>
        <dbReference type="EMBL" id="KAF4138993.1"/>
    </source>
</evidence>
<evidence type="ECO:0000313" key="3">
    <source>
        <dbReference type="Proteomes" id="UP000704712"/>
    </source>
</evidence>
<dbReference type="EMBL" id="JAACNO010001608">
    <property type="protein sequence ID" value="KAF4138993.1"/>
    <property type="molecule type" value="Genomic_DNA"/>
</dbReference>
<evidence type="ECO:0000313" key="2">
    <source>
        <dbReference type="EMBL" id="KAF4144772.1"/>
    </source>
</evidence>
<sequence length="87" mass="9565">MLAIKRNSLFLEASPSFHCQEPRHWAPLAFGDEGFVGLLLCSHFNTLDALSPAPQRRPVDVELADEGLGAFAASAFLRFFMGDDLTI</sequence>
<reference evidence="1" key="1">
    <citation type="submission" date="2020-03" db="EMBL/GenBank/DDBJ databases">
        <title>Hybrid Assembly of Korean Phytophthora infestans isolates.</title>
        <authorList>
            <person name="Prokchorchik M."/>
            <person name="Lee Y."/>
            <person name="Seo J."/>
            <person name="Cho J.-H."/>
            <person name="Park Y.-E."/>
            <person name="Jang D.-C."/>
            <person name="Im J.-S."/>
            <person name="Choi J.-G."/>
            <person name="Park H.-J."/>
            <person name="Lee G.-B."/>
            <person name="Lee Y.-G."/>
            <person name="Hong S.-Y."/>
            <person name="Cho K."/>
            <person name="Sohn K.H."/>
        </authorList>
    </citation>
    <scope>NUCLEOTIDE SEQUENCE</scope>
    <source>
        <strain evidence="1">KR_2_A2</strain>
    </source>
</reference>
<dbReference type="EMBL" id="JAACNO010000795">
    <property type="protein sequence ID" value="KAF4144772.1"/>
    <property type="molecule type" value="Genomic_DNA"/>
</dbReference>
<dbReference type="AlphaFoldDB" id="A0A8S9UEP8"/>
<name>A0A8S9UEP8_PHYIN</name>